<dbReference type="GO" id="GO:0004109">
    <property type="term" value="F:coproporphyrinogen oxidase activity"/>
    <property type="evidence" value="ECO:0007669"/>
    <property type="project" value="InterPro"/>
</dbReference>
<dbReference type="SFLD" id="SFLDG01065">
    <property type="entry name" value="anaerobic_coproporphyrinogen-I"/>
    <property type="match status" value="1"/>
</dbReference>
<keyword evidence="2" id="KW-0963">Cytoplasm</keyword>
<comment type="subcellular location">
    <subcellularLocation>
        <location evidence="2">Cytoplasm</location>
    </subcellularLocation>
</comment>
<dbReference type="InterPro" id="IPR034505">
    <property type="entry name" value="Coproporphyrinogen-III_oxidase"/>
</dbReference>
<comment type="function">
    <text evidence="2">Probably acts as a heme chaperone, transferring heme to an unknown acceptor. Binds one molecule of heme per monomer, possibly covalently. Binds 1 [4Fe-4S] cluster. The cluster is coordinated with 3 cysteines and an exchangeable S-adenosyl-L-methionine.</text>
</comment>
<keyword evidence="2" id="KW-0479">Metal-binding</keyword>
<evidence type="ECO:0000256" key="1">
    <source>
        <dbReference type="ARBA" id="ARBA00006100"/>
    </source>
</evidence>
<dbReference type="AlphaFoldDB" id="A0A538TTU1"/>
<dbReference type="Pfam" id="PF04055">
    <property type="entry name" value="Radical_SAM"/>
    <property type="match status" value="1"/>
</dbReference>
<proteinExistence type="inferred from homology"/>
<evidence type="ECO:0000313" key="4">
    <source>
        <dbReference type="EMBL" id="TMQ67049.1"/>
    </source>
</evidence>
<gene>
    <name evidence="4" type="primary">hemW</name>
    <name evidence="4" type="ORF">E6K77_00265</name>
</gene>
<feature type="domain" description="Radical SAM core" evidence="3">
    <location>
        <begin position="1"/>
        <end position="235"/>
    </location>
</feature>
<dbReference type="Proteomes" id="UP000317366">
    <property type="component" value="Unassembled WGS sequence"/>
</dbReference>
<organism evidence="4 5">
    <name type="scientific">Eiseniibacteriota bacterium</name>
    <dbReference type="NCBI Taxonomy" id="2212470"/>
    <lineage>
        <taxon>Bacteria</taxon>
        <taxon>Candidatus Eiseniibacteriota</taxon>
    </lineage>
</organism>
<dbReference type="GO" id="GO:0006779">
    <property type="term" value="P:porphyrin-containing compound biosynthetic process"/>
    <property type="evidence" value="ECO:0007669"/>
    <property type="project" value="InterPro"/>
</dbReference>
<dbReference type="SMART" id="SM00729">
    <property type="entry name" value="Elp3"/>
    <property type="match status" value="1"/>
</dbReference>
<name>A0A538TTU1_UNCEI</name>
<accession>A0A538TTU1</accession>
<dbReference type="GO" id="GO:0051539">
    <property type="term" value="F:4 iron, 4 sulfur cluster binding"/>
    <property type="evidence" value="ECO:0007669"/>
    <property type="project" value="UniProtKB-UniRule"/>
</dbReference>
<keyword evidence="2" id="KW-0004">4Fe-4S</keyword>
<evidence type="ECO:0000259" key="3">
    <source>
        <dbReference type="PROSITE" id="PS51918"/>
    </source>
</evidence>
<comment type="caution">
    <text evidence="4">The sequence shown here is derived from an EMBL/GenBank/DDBJ whole genome shotgun (WGS) entry which is preliminary data.</text>
</comment>
<keyword evidence="2" id="KW-0411">Iron-sulfur</keyword>
<evidence type="ECO:0000256" key="2">
    <source>
        <dbReference type="RuleBase" id="RU364116"/>
    </source>
</evidence>
<dbReference type="InterPro" id="IPR004559">
    <property type="entry name" value="HemW-like"/>
</dbReference>
<keyword evidence="2" id="KW-0949">S-adenosyl-L-methionine</keyword>
<dbReference type="SFLD" id="SFLDS00029">
    <property type="entry name" value="Radical_SAM"/>
    <property type="match status" value="1"/>
</dbReference>
<dbReference type="PANTHER" id="PTHR13932">
    <property type="entry name" value="COPROPORPHYRINIGEN III OXIDASE"/>
    <property type="match status" value="1"/>
</dbReference>
<dbReference type="InterPro" id="IPR006638">
    <property type="entry name" value="Elp3/MiaA/NifB-like_rSAM"/>
</dbReference>
<dbReference type="SFLD" id="SFLDF00562">
    <property type="entry name" value="HemN-like__clustered_with_heat"/>
    <property type="match status" value="1"/>
</dbReference>
<dbReference type="Gene3D" id="3.30.750.200">
    <property type="match status" value="1"/>
</dbReference>
<dbReference type="GO" id="GO:0005737">
    <property type="term" value="C:cytoplasm"/>
    <property type="evidence" value="ECO:0007669"/>
    <property type="project" value="UniProtKB-SubCell"/>
</dbReference>
<dbReference type="EMBL" id="VBOX01000002">
    <property type="protein sequence ID" value="TMQ67049.1"/>
    <property type="molecule type" value="Genomic_DNA"/>
</dbReference>
<reference evidence="4 5" key="1">
    <citation type="journal article" date="2019" name="Nat. Microbiol.">
        <title>Mediterranean grassland soil C-N compound turnover is dependent on rainfall and depth, and is mediated by genomically divergent microorganisms.</title>
        <authorList>
            <person name="Diamond S."/>
            <person name="Andeer P.F."/>
            <person name="Li Z."/>
            <person name="Crits-Christoph A."/>
            <person name="Burstein D."/>
            <person name="Anantharaman K."/>
            <person name="Lane K.R."/>
            <person name="Thomas B.C."/>
            <person name="Pan C."/>
            <person name="Northen T.R."/>
            <person name="Banfield J.F."/>
        </authorList>
    </citation>
    <scope>NUCLEOTIDE SEQUENCE [LARGE SCALE GENOMIC DNA]</scope>
    <source>
        <strain evidence="4">WS_7</strain>
    </source>
</reference>
<keyword evidence="2" id="KW-0408">Iron</keyword>
<keyword evidence="2" id="KW-0143">Chaperone</keyword>
<dbReference type="PANTHER" id="PTHR13932:SF5">
    <property type="entry name" value="RADICAL S-ADENOSYL METHIONINE DOMAIN-CONTAINING PROTEIN 1, MITOCHONDRIAL"/>
    <property type="match status" value="1"/>
</dbReference>
<dbReference type="SUPFAM" id="SSF102114">
    <property type="entry name" value="Radical SAM enzymes"/>
    <property type="match status" value="1"/>
</dbReference>
<comment type="similarity">
    <text evidence="1">Belongs to the anaerobic coproporphyrinogen-III oxidase family. HemW subfamily.</text>
</comment>
<keyword evidence="2" id="KW-0349">Heme</keyword>
<dbReference type="PROSITE" id="PS51918">
    <property type="entry name" value="RADICAL_SAM"/>
    <property type="match status" value="1"/>
</dbReference>
<dbReference type="GO" id="GO:0046872">
    <property type="term" value="F:metal ion binding"/>
    <property type="evidence" value="ECO:0007669"/>
    <property type="project" value="UniProtKB-UniRule"/>
</dbReference>
<dbReference type="InterPro" id="IPR007197">
    <property type="entry name" value="rSAM"/>
</dbReference>
<sequence>MEYGLYIHLPYCRSICPYCDFVKAPLHHAEPERLLSALRREWELARAADGEAWSRPRTVYVGGGTPTALEPPTLARFLTWIGEAWDLSRVREFTVEANPEGLDPQKLSILFEGGVDRLSLGIQSLEAPALRALGRIHTAESALHAVTLARRAGFRNLSVDLMYGVPGETRDGLRAGLQQLIALGIPHISAYPLQLEEGTPLHSKAARGALAVPGETEVIGRYEELLGILTGAGYHHYEVSNFALPRFRSRHNEGYWTRRPYLGMGPGAHSFDGRARWRNEESIPRYFERVESAELPREDRRELSGAEASEEAIFLGLRRSRGLRVSRHLAAFPAAEVAAWRLWAQEGDAVAASPPGRLRPTDQGLFLAQDLASELFARTDRREPQART</sequence>
<evidence type="ECO:0000313" key="5">
    <source>
        <dbReference type="Proteomes" id="UP000317366"/>
    </source>
</evidence>
<dbReference type="InterPro" id="IPR058240">
    <property type="entry name" value="rSAM_sf"/>
</dbReference>
<dbReference type="NCBIfam" id="TIGR00539">
    <property type="entry name" value="hemN_rel"/>
    <property type="match status" value="1"/>
</dbReference>
<protein>
    <recommendedName>
        <fullName evidence="2">Heme chaperone HemW</fullName>
    </recommendedName>
</protein>